<dbReference type="RefSeq" id="XP_046047409.1">
    <property type="nucleotide sequence ID" value="XM_046190346.1"/>
</dbReference>
<dbReference type="OrthoDB" id="5383867at2759"/>
<comment type="caution">
    <text evidence="1">The sequence shown here is derived from an EMBL/GenBank/DDBJ whole genome shotgun (WGS) entry which is preliminary data.</text>
</comment>
<sequence length="212" mass="24639">MTTLSWKRVDNPFVSFFRSWERALNWRKRLIERGGRSIIIVAVLVERPVWSLRCICCRTTSLHRTSSNSSDRLRRNLEYFRGELLVQGGIDLTEYRILACFDGDNLEIKRRSISPLIEPSERSLFASIPKGTLLTFSNASLSITQRLEYDMLNLTGVRNDAKLYVLVLAMCVCEMEMKQENKKMTIEATEYCGNWLSRFVVGGCNYNFDVYY</sequence>
<evidence type="ECO:0000313" key="1">
    <source>
        <dbReference type="EMBL" id="KAH7244186.1"/>
    </source>
</evidence>
<gene>
    <name evidence="1" type="ORF">BKA55DRAFT_541105</name>
</gene>
<name>A0A9P9GRX0_FUSRE</name>
<evidence type="ECO:0000313" key="2">
    <source>
        <dbReference type="Proteomes" id="UP000720189"/>
    </source>
</evidence>
<accession>A0A9P9GRX0</accession>
<dbReference type="Proteomes" id="UP000720189">
    <property type="component" value="Unassembled WGS sequence"/>
</dbReference>
<dbReference type="EMBL" id="JAGMUX010000011">
    <property type="protein sequence ID" value="KAH7244186.1"/>
    <property type="molecule type" value="Genomic_DNA"/>
</dbReference>
<reference evidence="1" key="1">
    <citation type="journal article" date="2021" name="Nat. Commun.">
        <title>Genetic determinants of endophytism in the Arabidopsis root mycobiome.</title>
        <authorList>
            <person name="Mesny F."/>
            <person name="Miyauchi S."/>
            <person name="Thiergart T."/>
            <person name="Pickel B."/>
            <person name="Atanasova L."/>
            <person name="Karlsson M."/>
            <person name="Huettel B."/>
            <person name="Barry K.W."/>
            <person name="Haridas S."/>
            <person name="Chen C."/>
            <person name="Bauer D."/>
            <person name="Andreopoulos W."/>
            <person name="Pangilinan J."/>
            <person name="LaButti K."/>
            <person name="Riley R."/>
            <person name="Lipzen A."/>
            <person name="Clum A."/>
            <person name="Drula E."/>
            <person name="Henrissat B."/>
            <person name="Kohler A."/>
            <person name="Grigoriev I.V."/>
            <person name="Martin F.M."/>
            <person name="Hacquard S."/>
        </authorList>
    </citation>
    <scope>NUCLEOTIDE SEQUENCE</scope>
    <source>
        <strain evidence="1">MPI-CAGE-AT-0023</strain>
    </source>
</reference>
<dbReference type="GeneID" id="70220300"/>
<organism evidence="1 2">
    <name type="scientific">Fusarium redolens</name>
    <dbReference type="NCBI Taxonomy" id="48865"/>
    <lineage>
        <taxon>Eukaryota</taxon>
        <taxon>Fungi</taxon>
        <taxon>Dikarya</taxon>
        <taxon>Ascomycota</taxon>
        <taxon>Pezizomycotina</taxon>
        <taxon>Sordariomycetes</taxon>
        <taxon>Hypocreomycetidae</taxon>
        <taxon>Hypocreales</taxon>
        <taxon>Nectriaceae</taxon>
        <taxon>Fusarium</taxon>
        <taxon>Fusarium redolens species complex</taxon>
    </lineage>
</organism>
<keyword evidence="2" id="KW-1185">Reference proteome</keyword>
<proteinExistence type="predicted"/>
<dbReference type="AlphaFoldDB" id="A0A9P9GRX0"/>
<protein>
    <submittedName>
        <fullName evidence="1">Uncharacterized protein</fullName>
    </submittedName>
</protein>